<dbReference type="Proteomes" id="UP001597010">
    <property type="component" value="Unassembled WGS sequence"/>
</dbReference>
<gene>
    <name evidence="2" type="ORF">ACFQZX_04210</name>
</gene>
<evidence type="ECO:0000256" key="1">
    <source>
        <dbReference type="SAM" id="Phobius"/>
    </source>
</evidence>
<protein>
    <submittedName>
        <fullName evidence="2">Uncharacterized protein</fullName>
    </submittedName>
</protein>
<sequence length="227" mass="26117">MKSRSLVIIGLSLTVIIIIVLFYKIHNDALAEMKAYPAHFSINISDNYRSLLADNDKIKVLKTTSEPDRWPVTDIKIDNKYVIEIIRLNGSFPNALDSTITVNQKDEHISYDYTYSRSLEQIPFYIRYILQGPAISNTIIANVSGDQINIQKQGDTVISCFAYLKNFSLKYGLKNPQDIHVEQENDTKKLPIEIMFRKKSDQIYLIMIMGKDESIPVYSGLYKKILR</sequence>
<comment type="caution">
    <text evidence="2">The sequence shown here is derived from an EMBL/GenBank/DDBJ whole genome shotgun (WGS) entry which is preliminary data.</text>
</comment>
<feature type="transmembrane region" description="Helical" evidence="1">
    <location>
        <begin position="6"/>
        <end position="25"/>
    </location>
</feature>
<proteinExistence type="predicted"/>
<reference evidence="3" key="1">
    <citation type="journal article" date="2019" name="Int. J. Syst. Evol. Microbiol.">
        <title>The Global Catalogue of Microorganisms (GCM) 10K type strain sequencing project: providing services to taxonomists for standard genome sequencing and annotation.</title>
        <authorList>
            <consortium name="The Broad Institute Genomics Platform"/>
            <consortium name="The Broad Institute Genome Sequencing Center for Infectious Disease"/>
            <person name="Wu L."/>
            <person name="Ma J."/>
        </authorList>
    </citation>
    <scope>NUCLEOTIDE SEQUENCE [LARGE SCALE GENOMIC DNA]</scope>
    <source>
        <strain evidence="3">CCUG 61484</strain>
    </source>
</reference>
<organism evidence="2 3">
    <name type="scientific">Mucilaginibacter litoreus</name>
    <dbReference type="NCBI Taxonomy" id="1048221"/>
    <lineage>
        <taxon>Bacteria</taxon>
        <taxon>Pseudomonadati</taxon>
        <taxon>Bacteroidota</taxon>
        <taxon>Sphingobacteriia</taxon>
        <taxon>Sphingobacteriales</taxon>
        <taxon>Sphingobacteriaceae</taxon>
        <taxon>Mucilaginibacter</taxon>
    </lineage>
</organism>
<keyword evidence="1" id="KW-0812">Transmembrane</keyword>
<keyword evidence="1" id="KW-1133">Transmembrane helix</keyword>
<keyword evidence="3" id="KW-1185">Reference proteome</keyword>
<accession>A0ABW3AP48</accession>
<keyword evidence="1" id="KW-0472">Membrane</keyword>
<dbReference type="RefSeq" id="WP_377111654.1">
    <property type="nucleotide sequence ID" value="NZ_JBHTHZ010000002.1"/>
</dbReference>
<evidence type="ECO:0000313" key="2">
    <source>
        <dbReference type="EMBL" id="MFD0792805.1"/>
    </source>
</evidence>
<dbReference type="EMBL" id="JBHTHZ010000002">
    <property type="protein sequence ID" value="MFD0792805.1"/>
    <property type="molecule type" value="Genomic_DNA"/>
</dbReference>
<evidence type="ECO:0000313" key="3">
    <source>
        <dbReference type="Proteomes" id="UP001597010"/>
    </source>
</evidence>
<name>A0ABW3AP48_9SPHI</name>